<dbReference type="SUPFAM" id="SSF50199">
    <property type="entry name" value="Staphylococcal nuclease"/>
    <property type="match status" value="1"/>
</dbReference>
<reference evidence="2 3" key="1">
    <citation type="submission" date="2014-03" db="EMBL/GenBank/DDBJ databases">
        <title>Draft genome of the hookworm Oesophagostomum dentatum.</title>
        <authorList>
            <person name="Mitreva M."/>
        </authorList>
    </citation>
    <scope>NUCLEOTIDE SEQUENCE [LARGE SCALE GENOMIC DNA]</scope>
    <source>
        <strain evidence="2 3">OD-Hann</strain>
    </source>
</reference>
<evidence type="ECO:0000313" key="2">
    <source>
        <dbReference type="EMBL" id="KHJ93423.1"/>
    </source>
</evidence>
<evidence type="ECO:0000256" key="1">
    <source>
        <dbReference type="SAM" id="Phobius"/>
    </source>
</evidence>
<gene>
    <name evidence="2" type="ORF">OESDEN_06668</name>
</gene>
<dbReference type="AlphaFoldDB" id="A0A0B1T770"/>
<proteinExistence type="predicted"/>
<accession>A0A0B1T770</accession>
<keyword evidence="3" id="KW-1185">Reference proteome</keyword>
<dbReference type="InterPro" id="IPR035437">
    <property type="entry name" value="SNase_OB-fold_sf"/>
</dbReference>
<dbReference type="PANTHER" id="PTHR28434:SF1">
    <property type="entry name" value="PROTEIN C3ORF33"/>
    <property type="match status" value="1"/>
</dbReference>
<keyword evidence="1" id="KW-0812">Transmembrane</keyword>
<keyword evidence="1" id="KW-0472">Membrane</keyword>
<name>A0A0B1T770_OESDE</name>
<evidence type="ECO:0000313" key="3">
    <source>
        <dbReference type="Proteomes" id="UP000053660"/>
    </source>
</evidence>
<feature type="transmembrane region" description="Helical" evidence="1">
    <location>
        <begin position="45"/>
        <end position="67"/>
    </location>
</feature>
<dbReference type="Proteomes" id="UP000053660">
    <property type="component" value="Unassembled WGS sequence"/>
</dbReference>
<protein>
    <submittedName>
        <fullName evidence="2">Uncharacterized protein</fullName>
    </submittedName>
</protein>
<dbReference type="GO" id="GO:0005615">
    <property type="term" value="C:extracellular space"/>
    <property type="evidence" value="ECO:0007669"/>
    <property type="project" value="TreeGrafter"/>
</dbReference>
<dbReference type="PANTHER" id="PTHR28434">
    <property type="entry name" value="PROTEIN C3ORF33"/>
    <property type="match status" value="1"/>
</dbReference>
<dbReference type="OrthoDB" id="6220511at2759"/>
<dbReference type="InterPro" id="IPR042421">
    <property type="entry name" value="C3orf33-like"/>
</dbReference>
<organism evidence="2 3">
    <name type="scientific">Oesophagostomum dentatum</name>
    <name type="common">Nodular worm</name>
    <dbReference type="NCBI Taxonomy" id="61180"/>
    <lineage>
        <taxon>Eukaryota</taxon>
        <taxon>Metazoa</taxon>
        <taxon>Ecdysozoa</taxon>
        <taxon>Nematoda</taxon>
        <taxon>Chromadorea</taxon>
        <taxon>Rhabditida</taxon>
        <taxon>Rhabditina</taxon>
        <taxon>Rhabditomorpha</taxon>
        <taxon>Strongyloidea</taxon>
        <taxon>Strongylidae</taxon>
        <taxon>Oesophagostomum</taxon>
    </lineage>
</organism>
<keyword evidence="1" id="KW-1133">Transmembrane helix</keyword>
<sequence length="274" mass="30268">MSESSAAPAVVPPSLPTTPAVAGDRKTVVGEELGIRLDHAVIPKLEVVTMNAVIFNLAFFNFNDIVFLYDSILEELSIREVDPVDRYAALLVRGTIVGAGLIGVGLFLRNSRLFARFEHVAQIPKEFIRKELQLKGTVREVLPSGELRVEHIPVVKLPSFLGRRRPPKGLLNIRLAGVDLSTAGQQFISKDLRITNKPITFTVIKSSDDSNNAVDADVTLKKSTFTRTNLNIEVVRRGYARVPPPESPRHLKALQTIPAYSRLVSRLLMSEKVS</sequence>
<feature type="transmembrane region" description="Helical" evidence="1">
    <location>
        <begin position="87"/>
        <end position="108"/>
    </location>
</feature>
<dbReference type="EMBL" id="KN550779">
    <property type="protein sequence ID" value="KHJ93423.1"/>
    <property type="molecule type" value="Genomic_DNA"/>
</dbReference>